<dbReference type="PANTHER" id="PTHR11907">
    <property type="entry name" value="AMIDOPHOSPHORIBOSYLTRANSFERASE"/>
    <property type="match status" value="1"/>
</dbReference>
<dbReference type="SUPFAM" id="SSF53271">
    <property type="entry name" value="PRTase-like"/>
    <property type="match status" value="1"/>
</dbReference>
<feature type="binding site" evidence="7 10">
    <location>
        <position position="288"/>
    </location>
    <ligand>
        <name>Mg(2+)</name>
        <dbReference type="ChEBI" id="CHEBI:18420"/>
    </ligand>
</feature>
<comment type="pathway">
    <text evidence="1 7 8">Purine metabolism; IMP biosynthesis via de novo pathway; N(1)-(5-phospho-D-ribosyl)glycinamide from 5-phospho-alpha-D-ribose 1-diphosphate: step 1/2.</text>
</comment>
<dbReference type="Pfam" id="PF00156">
    <property type="entry name" value="Pribosyltran"/>
    <property type="match status" value="1"/>
</dbReference>
<dbReference type="InterPro" id="IPR029055">
    <property type="entry name" value="Ntn_hydrolases_N"/>
</dbReference>
<dbReference type="GO" id="GO:0006189">
    <property type="term" value="P:'de novo' IMP biosynthetic process"/>
    <property type="evidence" value="ECO:0007669"/>
    <property type="project" value="UniProtKB-UniRule"/>
</dbReference>
<keyword evidence="5 7" id="KW-0658">Purine biosynthesis</keyword>
<evidence type="ECO:0000256" key="8">
    <source>
        <dbReference type="PIRNR" id="PIRNR000485"/>
    </source>
</evidence>
<comment type="similarity">
    <text evidence="2 7 8">In the C-terminal section; belongs to the purine/pyrimidine phosphoribosyltransferase family.</text>
</comment>
<feature type="binding site" evidence="7 10">
    <location>
        <position position="350"/>
    </location>
    <ligand>
        <name>Mg(2+)</name>
        <dbReference type="ChEBI" id="CHEBI:18420"/>
    </ligand>
</feature>
<name>A0A7C4NQ40_9CREN</name>
<dbReference type="Gene3D" id="3.60.20.10">
    <property type="entry name" value="Glutamine Phosphoribosylpyrophosphate, subunit 1, domain 1"/>
    <property type="match status" value="1"/>
</dbReference>
<sequence>MCGIAGCVGPRDAVSVTFSLLIELQHRGQEANGLAVVFSNGSISVAYGKGLISDMLNDKPHGDIPQGSDLFGGIGHVRYSTTGEYLNAQPQPVVVGGNGFKIAVAFNGTIANYLSLSREFNLRNAGGDSIVLAETIYRLAKEMGNDVVEALKVLPNYVVGGYSLAVLTSEPRIIISRDPYGFRPLAFAYTGDEFVFSSETAALDCLSLSPWREVLPGEIISFDGSSLSSTQTTVSTPVSPCVFEYVYFSRPDSVFNGVNVYTARVKMGEELALNAPANCDVVIPVPDSGRVAGIGFSRASGIPMEEGIYANKYAGRGFIAPPTIRDMVSRLKYGFVRSVINEKRIVLVDDSIVRGTTMRSIVRRLREAGAKEVHVRVASPPFRYPCFMGIDIASREELLAWRAADLTDIAKSLEANSVGYNTVEGLRRAVGITSICCACFTGFYPFKGLGVEDLEKIFSR</sequence>
<feature type="binding site" evidence="7 11">
    <location>
        <position position="241"/>
    </location>
    <ligand>
        <name>[4Fe-4S] cluster</name>
        <dbReference type="ChEBI" id="CHEBI:49883"/>
    </ligand>
</feature>
<comment type="cofactor">
    <cofactor evidence="7 10">
        <name>Mg(2+)</name>
        <dbReference type="ChEBI" id="CHEBI:18420"/>
    </cofactor>
    <text evidence="7 10">Binds 1 Mg(2+) ion per subunit.</text>
</comment>
<organism evidence="14">
    <name type="scientific">Ignisphaera aggregans</name>
    <dbReference type="NCBI Taxonomy" id="334771"/>
    <lineage>
        <taxon>Archaea</taxon>
        <taxon>Thermoproteota</taxon>
        <taxon>Thermoprotei</taxon>
        <taxon>Desulfurococcales</taxon>
        <taxon>Desulfurococcaceae</taxon>
        <taxon>Ignisphaera</taxon>
    </lineage>
</organism>
<evidence type="ECO:0000256" key="4">
    <source>
        <dbReference type="ARBA" id="ARBA00022679"/>
    </source>
</evidence>
<evidence type="ECO:0000313" key="13">
    <source>
        <dbReference type="EMBL" id="HGQ35115.1"/>
    </source>
</evidence>
<evidence type="ECO:0000256" key="9">
    <source>
        <dbReference type="PIRSR" id="PIRSR000485-1"/>
    </source>
</evidence>
<keyword evidence="7 11" id="KW-0411">Iron-sulfur</keyword>
<dbReference type="EMBL" id="DTBD01000049">
    <property type="protein sequence ID" value="HGQ64730.1"/>
    <property type="molecule type" value="Genomic_DNA"/>
</dbReference>
<keyword evidence="7 10" id="KW-0479">Metal-binding</keyword>
<comment type="caution">
    <text evidence="14">The sequence shown here is derived from an EMBL/GenBank/DDBJ whole genome shotgun (WGS) entry which is preliminary data.</text>
</comment>
<evidence type="ECO:0000313" key="14">
    <source>
        <dbReference type="EMBL" id="HGQ64730.1"/>
    </source>
</evidence>
<evidence type="ECO:0000256" key="11">
    <source>
        <dbReference type="PIRSR" id="PIRSR000485-3"/>
    </source>
</evidence>
<protein>
    <recommendedName>
        <fullName evidence="7">Amidophosphoribosyltransferase</fullName>
        <shortName evidence="7">ATase</shortName>
        <ecNumber evidence="7">2.4.2.14</ecNumber>
    </recommendedName>
    <alternativeName>
        <fullName evidence="7">Glutamine phosphoribosylpyrophosphate amidotransferase</fullName>
        <shortName evidence="7">GPATase</shortName>
    </alternativeName>
</protein>
<dbReference type="NCBIfam" id="TIGR01134">
    <property type="entry name" value="purF"/>
    <property type="match status" value="1"/>
</dbReference>
<dbReference type="InterPro" id="IPR005854">
    <property type="entry name" value="PurF"/>
</dbReference>
<feature type="binding site" evidence="7 10">
    <location>
        <position position="349"/>
    </location>
    <ligand>
        <name>Mg(2+)</name>
        <dbReference type="ChEBI" id="CHEBI:18420"/>
    </ligand>
</feature>
<evidence type="ECO:0000256" key="2">
    <source>
        <dbReference type="ARBA" id="ARBA00010138"/>
    </source>
</evidence>
<keyword evidence="7" id="KW-0004">4Fe-4S</keyword>
<dbReference type="UniPathway" id="UPA00074">
    <property type="reaction ID" value="UER00124"/>
</dbReference>
<comment type="cofactor">
    <cofactor evidence="7 11">
        <name>[4Fe-4S] cluster</name>
        <dbReference type="ChEBI" id="CHEBI:49883"/>
    </cofactor>
    <text evidence="7 11">Binds 1 [4Fe-4S] cluster per subunit.</text>
</comment>
<comment type="catalytic activity">
    <reaction evidence="7 8">
        <text>5-phospho-beta-D-ribosylamine + L-glutamate + diphosphate = 5-phospho-alpha-D-ribose 1-diphosphate + L-glutamine + H2O</text>
        <dbReference type="Rhea" id="RHEA:14905"/>
        <dbReference type="ChEBI" id="CHEBI:15377"/>
        <dbReference type="ChEBI" id="CHEBI:29985"/>
        <dbReference type="ChEBI" id="CHEBI:33019"/>
        <dbReference type="ChEBI" id="CHEBI:58017"/>
        <dbReference type="ChEBI" id="CHEBI:58359"/>
        <dbReference type="ChEBI" id="CHEBI:58681"/>
        <dbReference type="EC" id="2.4.2.14"/>
    </reaction>
</comment>
<comment type="function">
    <text evidence="7">Catalyzes the formation of phosphoribosylamine from phosphoribosylpyrophosphate (PRPP) and glutamine.</text>
</comment>
<dbReference type="SUPFAM" id="SSF56235">
    <property type="entry name" value="N-terminal nucleophile aminohydrolases (Ntn hydrolases)"/>
    <property type="match status" value="1"/>
</dbReference>
<keyword evidence="4 7" id="KW-0808">Transferase</keyword>
<dbReference type="Pfam" id="PF13522">
    <property type="entry name" value="GATase_6"/>
    <property type="match status" value="1"/>
</dbReference>
<accession>A0A7C4NQ40</accession>
<dbReference type="Gene3D" id="3.40.50.2020">
    <property type="match status" value="1"/>
</dbReference>
<feature type="active site" description="Nucleophile" evidence="7 9">
    <location>
        <position position="2"/>
    </location>
</feature>
<evidence type="ECO:0000256" key="10">
    <source>
        <dbReference type="PIRSR" id="PIRSR000485-2"/>
    </source>
</evidence>
<dbReference type="CDD" id="cd06223">
    <property type="entry name" value="PRTases_typeI"/>
    <property type="match status" value="1"/>
</dbReference>
<reference evidence="14" key="1">
    <citation type="journal article" date="2020" name="mSystems">
        <title>Genome- and Community-Level Interaction Insights into Carbon Utilization and Element Cycling Functions of Hydrothermarchaeota in Hydrothermal Sediment.</title>
        <authorList>
            <person name="Zhou Z."/>
            <person name="Liu Y."/>
            <person name="Xu W."/>
            <person name="Pan J."/>
            <person name="Luo Z.H."/>
            <person name="Li M."/>
        </authorList>
    </citation>
    <scope>NUCLEOTIDE SEQUENCE [LARGE SCALE GENOMIC DNA]</scope>
    <source>
        <strain evidence="14">SpSt-637</strain>
        <strain evidence="13">SpSt-667</strain>
    </source>
</reference>
<evidence type="ECO:0000256" key="5">
    <source>
        <dbReference type="ARBA" id="ARBA00022755"/>
    </source>
</evidence>
<keyword evidence="6 7" id="KW-0315">Glutamine amidotransferase</keyword>
<dbReference type="InterPro" id="IPR017932">
    <property type="entry name" value="GATase_2_dom"/>
</dbReference>
<keyword evidence="7 10" id="KW-0460">Magnesium</keyword>
<feature type="binding site" evidence="7 11">
    <location>
        <position position="386"/>
    </location>
    <ligand>
        <name>[4Fe-4S] cluster</name>
        <dbReference type="ChEBI" id="CHEBI:49883"/>
    </ligand>
</feature>
<dbReference type="InterPro" id="IPR000836">
    <property type="entry name" value="PRTase_dom"/>
</dbReference>
<dbReference type="HAMAP" id="MF_01931">
    <property type="entry name" value="PurF"/>
    <property type="match status" value="1"/>
</dbReference>
<proteinExistence type="inferred from homology"/>
<dbReference type="GO" id="GO:0051539">
    <property type="term" value="F:4 iron, 4 sulfur cluster binding"/>
    <property type="evidence" value="ECO:0007669"/>
    <property type="project" value="UniProtKB-KW"/>
</dbReference>
<dbReference type="GO" id="GO:0000287">
    <property type="term" value="F:magnesium ion binding"/>
    <property type="evidence" value="ECO:0007669"/>
    <property type="project" value="UniProtKB-UniRule"/>
</dbReference>
<evidence type="ECO:0000256" key="1">
    <source>
        <dbReference type="ARBA" id="ARBA00005209"/>
    </source>
</evidence>
<dbReference type="EMBL" id="DTCK01000007">
    <property type="protein sequence ID" value="HGQ35115.1"/>
    <property type="molecule type" value="Genomic_DNA"/>
</dbReference>
<dbReference type="GO" id="GO:0004044">
    <property type="term" value="F:amidophosphoribosyltransferase activity"/>
    <property type="evidence" value="ECO:0007669"/>
    <property type="project" value="UniProtKB-UniRule"/>
</dbReference>
<feature type="domain" description="Glutamine amidotransferase type-2" evidence="12">
    <location>
        <begin position="2"/>
        <end position="225"/>
    </location>
</feature>
<evidence type="ECO:0000259" key="12">
    <source>
        <dbReference type="PROSITE" id="PS51278"/>
    </source>
</evidence>
<evidence type="ECO:0000256" key="6">
    <source>
        <dbReference type="ARBA" id="ARBA00022962"/>
    </source>
</evidence>
<feature type="binding site" evidence="7 11">
    <location>
        <position position="436"/>
    </location>
    <ligand>
        <name>[4Fe-4S] cluster</name>
        <dbReference type="ChEBI" id="CHEBI:49883"/>
    </ligand>
</feature>
<dbReference type="InterPro" id="IPR029057">
    <property type="entry name" value="PRTase-like"/>
</dbReference>
<gene>
    <name evidence="7 14" type="primary">purF</name>
    <name evidence="14" type="ORF">ENU08_05740</name>
    <name evidence="13" type="ORF">ENU41_00340</name>
</gene>
<keyword evidence="3 7" id="KW-0328">Glycosyltransferase</keyword>
<keyword evidence="7 11" id="KW-0408">Iron</keyword>
<dbReference type="PIRSF" id="PIRSF000485">
    <property type="entry name" value="Amd_phspho_trans"/>
    <property type="match status" value="1"/>
</dbReference>
<feature type="binding site" evidence="7 11">
    <location>
        <position position="439"/>
    </location>
    <ligand>
        <name>[4Fe-4S] cluster</name>
        <dbReference type="ChEBI" id="CHEBI:49883"/>
    </ligand>
</feature>
<dbReference type="PROSITE" id="PS51278">
    <property type="entry name" value="GATASE_TYPE_2"/>
    <property type="match status" value="1"/>
</dbReference>
<dbReference type="EC" id="2.4.2.14" evidence="7"/>
<evidence type="ECO:0000256" key="7">
    <source>
        <dbReference type="HAMAP-Rule" id="MF_01931"/>
    </source>
</evidence>
<dbReference type="GO" id="GO:0009113">
    <property type="term" value="P:purine nucleobase biosynthetic process"/>
    <property type="evidence" value="ECO:0007669"/>
    <property type="project" value="UniProtKB-UniRule"/>
</dbReference>
<evidence type="ECO:0000256" key="3">
    <source>
        <dbReference type="ARBA" id="ARBA00022676"/>
    </source>
</evidence>
<dbReference type="AlphaFoldDB" id="A0A7C4NQ40"/>